<keyword evidence="2" id="KW-0802">TPR repeat</keyword>
<dbReference type="PANTHER" id="PTHR45641:SF19">
    <property type="entry name" value="NEPHROCYSTIN-3"/>
    <property type="match status" value="1"/>
</dbReference>
<evidence type="ECO:0000313" key="5">
    <source>
        <dbReference type="Proteomes" id="UP000036045"/>
    </source>
</evidence>
<comment type="caution">
    <text evidence="4">The sequence shown here is derived from an EMBL/GenBank/DDBJ whole genome shotgun (WGS) entry which is preliminary data.</text>
</comment>
<dbReference type="PATRIC" id="fig|1397.4.peg.3306"/>
<keyword evidence="5" id="KW-1185">Reference proteome</keyword>
<evidence type="ECO:0000256" key="2">
    <source>
        <dbReference type="ARBA" id="ARBA00022803"/>
    </source>
</evidence>
<organism evidence="4 5">
    <name type="scientific">Niallia circulans</name>
    <name type="common">Bacillus circulans</name>
    <dbReference type="NCBI Taxonomy" id="1397"/>
    <lineage>
        <taxon>Bacteria</taxon>
        <taxon>Bacillati</taxon>
        <taxon>Bacillota</taxon>
        <taxon>Bacilli</taxon>
        <taxon>Bacillales</taxon>
        <taxon>Bacillaceae</taxon>
        <taxon>Niallia</taxon>
    </lineage>
</organism>
<name>A0A0J1INY9_NIACI</name>
<evidence type="ECO:0000256" key="1">
    <source>
        <dbReference type="ARBA" id="ARBA00022737"/>
    </source>
</evidence>
<dbReference type="InterPro" id="IPR011990">
    <property type="entry name" value="TPR-like_helical_dom_sf"/>
</dbReference>
<protein>
    <submittedName>
        <fullName evidence="4">Uncharacterized protein</fullName>
    </submittedName>
</protein>
<sequence length="500" mass="58309">MNHQDILLLGAELDKTLQENNMAQAKDIVSQLEPHYEARSQEFAVSNQLTIALSLAKYFRKRNQYDKSAHYSRQAIQQAKIGKLGLTRPLVDAYLNYAKLEKDYNQIDNARKLLATLLMQLEKNKVEDNYIFGLVYHLLAQIGFQDLAFDTAVEQFKEALTCFRKAIPEEHPIIYQTINELTETYIRMEHYQDALYLQEKTLQDYQKTDDKLTQALILLRMGEIYFYLDLKKARKAITQSLALLKALEQPVLLYQAKANLLLAELEENLANAPRSINYYKRSLKQLEQVHEQEHFMVVYAYSKIGTLLMKVNQLEDAKYYLEKGLPLTKGHSRIQMQFLYALGKIYSKEQSYEQARNLYQAFLDQLEKANKKQSKAYADTLQAIGFNFIQQNDMEKAFICYQEAIDIYQGLRPVSKDSLGFASIRLAYCYEQKAEKDIAKASEWYQYGVEQIEKLKDKALSEEALAAVIDFYQRHDFPKQQSYYENKLVKLQVNSREVLS</sequence>
<gene>
    <name evidence="4" type="ORF">ABW02_05960</name>
</gene>
<dbReference type="AlphaFoldDB" id="A0A0J1INY9"/>
<evidence type="ECO:0000256" key="3">
    <source>
        <dbReference type="SAM" id="Coils"/>
    </source>
</evidence>
<evidence type="ECO:0000313" key="4">
    <source>
        <dbReference type="EMBL" id="KLV27687.1"/>
    </source>
</evidence>
<dbReference type="OrthoDB" id="2712081at2"/>
<dbReference type="Pfam" id="PF13424">
    <property type="entry name" value="TPR_12"/>
    <property type="match status" value="1"/>
</dbReference>
<reference evidence="4 5" key="1">
    <citation type="submission" date="2015-05" db="EMBL/GenBank/DDBJ databases">
        <title>Whole genome sequence and identification of bacterial endophytes from Costus igneus.</title>
        <authorList>
            <person name="Lee Y.P."/>
            <person name="Gan H.M."/>
            <person name="Eng W."/>
            <person name="Wheatley M.S."/>
            <person name="Caraballo A."/>
            <person name="Polter S."/>
            <person name="Savka M.A."/>
            <person name="Hudson A.O."/>
        </authorList>
    </citation>
    <scope>NUCLEOTIDE SEQUENCE [LARGE SCALE GENOMIC DNA]</scope>
    <source>
        <strain evidence="4 5">RIT379</strain>
    </source>
</reference>
<dbReference type="SMART" id="SM00028">
    <property type="entry name" value="TPR"/>
    <property type="match status" value="5"/>
</dbReference>
<feature type="coiled-coil region" evidence="3">
    <location>
        <begin position="352"/>
        <end position="383"/>
    </location>
</feature>
<dbReference type="Gene3D" id="1.25.40.10">
    <property type="entry name" value="Tetratricopeptide repeat domain"/>
    <property type="match status" value="2"/>
</dbReference>
<dbReference type="SUPFAM" id="SSF48452">
    <property type="entry name" value="TPR-like"/>
    <property type="match status" value="2"/>
</dbReference>
<dbReference type="PANTHER" id="PTHR45641">
    <property type="entry name" value="TETRATRICOPEPTIDE REPEAT PROTEIN (AFU_ORTHOLOGUE AFUA_6G03870)"/>
    <property type="match status" value="1"/>
</dbReference>
<accession>A0A0J1INY9</accession>
<dbReference type="RefSeq" id="WP_047941008.1">
    <property type="nucleotide sequence ID" value="NZ_JARTLH010000029.1"/>
</dbReference>
<dbReference type="Proteomes" id="UP000036045">
    <property type="component" value="Unassembled WGS sequence"/>
</dbReference>
<proteinExistence type="predicted"/>
<keyword evidence="1" id="KW-0677">Repeat</keyword>
<dbReference type="InterPro" id="IPR019734">
    <property type="entry name" value="TPR_rpt"/>
</dbReference>
<keyword evidence="3" id="KW-0175">Coiled coil</keyword>
<dbReference type="EMBL" id="LDPH01000003">
    <property type="protein sequence ID" value="KLV27687.1"/>
    <property type="molecule type" value="Genomic_DNA"/>
</dbReference>